<dbReference type="OrthoDB" id="22765at10239"/>
<dbReference type="EMBL" id="JX238501">
    <property type="protein sequence ID" value="AGB62704.1"/>
    <property type="molecule type" value="Genomic_DNA"/>
</dbReference>
<keyword evidence="1" id="KW-0175">Coiled coil</keyword>
<protein>
    <submittedName>
        <fullName evidence="2">Uncharacterized protein</fullName>
    </submittedName>
</protein>
<evidence type="ECO:0000313" key="2">
    <source>
        <dbReference type="EMBL" id="AGB62704.1"/>
    </source>
</evidence>
<proteinExistence type="predicted"/>
<sequence length="146" mass="17337">MKNLEALTFTYGELLIMQERFVKAAESGVKFTVDEIKLLSRVEAKLMEFKFMEAADEYVKKLINDDLPIFQVPRVTLLRLYKEYNTVKARRISPLFSWEDFFEEALGDNPFKEGKETVLNMIEVLEKKRARKEEEEEKKREEKSDE</sequence>
<reference evidence="2" key="1">
    <citation type="submission" date="2013-11" db="EMBL/GenBank/DDBJ databases">
        <title>Discovery of phiAGATE novel phage infecting Bacillus pumilus leads to new insights in phylogeny of subfamily Spounavirinae.</title>
        <authorList>
            <person name="Barylski J."/>
            <person name="Nowicki G."/>
            <person name="Gozdzicka-Jozefiak A."/>
        </authorList>
    </citation>
    <scope>NUCLEOTIDE SEQUENCE [LARGE SCALE GENOMIC DNA]</scope>
</reference>
<dbReference type="GeneID" id="14516153"/>
<dbReference type="RefSeq" id="YP_007349297.1">
    <property type="nucleotide sequence ID" value="NC_020081.2"/>
</dbReference>
<dbReference type="Proteomes" id="UP000010364">
    <property type="component" value="Segment"/>
</dbReference>
<feature type="coiled-coil region" evidence="1">
    <location>
        <begin position="115"/>
        <end position="145"/>
    </location>
</feature>
<keyword evidence="3" id="KW-1185">Reference proteome</keyword>
<evidence type="ECO:0000313" key="3">
    <source>
        <dbReference type="Proteomes" id="UP000010364"/>
    </source>
</evidence>
<evidence type="ECO:0000256" key="1">
    <source>
        <dbReference type="SAM" id="Coils"/>
    </source>
</evidence>
<accession>L0L8G3</accession>
<organism evidence="2 3">
    <name type="scientific">Bacillus phage phiAGATE</name>
    <dbReference type="NCBI Taxonomy" id="1204533"/>
    <lineage>
        <taxon>Viruses</taxon>
        <taxon>Duplodnaviria</taxon>
        <taxon>Heunggongvirae</taxon>
        <taxon>Uroviricota</taxon>
        <taxon>Caudoviricetes</taxon>
        <taxon>Herelleviridae</taxon>
        <taxon>Bastillevirinae</taxon>
        <taxon>Agatevirus</taxon>
        <taxon>Agatevirus agate</taxon>
    </lineage>
</organism>
<dbReference type="KEGG" id="vg:14516153"/>
<name>L0L8G3_9CAUD</name>